<dbReference type="Gene3D" id="2.40.128.130">
    <property type="entry name" value="Autotransporter beta-domain"/>
    <property type="match status" value="1"/>
</dbReference>
<name>D0KW29_HALNC</name>
<evidence type="ECO:0000256" key="1">
    <source>
        <dbReference type="SAM" id="MobiDB-lite"/>
    </source>
</evidence>
<dbReference type="Proteomes" id="UP000009102">
    <property type="component" value="Chromosome"/>
</dbReference>
<feature type="region of interest" description="Disordered" evidence="1">
    <location>
        <begin position="72"/>
        <end position="96"/>
    </location>
</feature>
<evidence type="ECO:0000259" key="2">
    <source>
        <dbReference type="PROSITE" id="PS51208"/>
    </source>
</evidence>
<feature type="region of interest" description="Disordered" evidence="1">
    <location>
        <begin position="115"/>
        <end position="141"/>
    </location>
</feature>
<dbReference type="PROSITE" id="PS51208">
    <property type="entry name" value="AUTOTRANSPORTER"/>
    <property type="match status" value="1"/>
</dbReference>
<gene>
    <name evidence="3" type="ordered locus">Hneap_2115</name>
</gene>
<dbReference type="InterPro" id="IPR011050">
    <property type="entry name" value="Pectin_lyase_fold/virulence"/>
</dbReference>
<reference evidence="3 4" key="1">
    <citation type="submission" date="2009-10" db="EMBL/GenBank/DDBJ databases">
        <title>Complete sequence of Halothiobacillus neapolitanus c2.</title>
        <authorList>
            <consortium name="US DOE Joint Genome Institute"/>
            <person name="Lucas S."/>
            <person name="Copeland A."/>
            <person name="Lapidus A."/>
            <person name="Glavina del Rio T."/>
            <person name="Tice H."/>
            <person name="Bruce D."/>
            <person name="Goodwin L."/>
            <person name="Pitluck S."/>
            <person name="Davenport K."/>
            <person name="Brettin T."/>
            <person name="Detter J.C."/>
            <person name="Han C."/>
            <person name="Tapia R."/>
            <person name="Larimer F."/>
            <person name="Land M."/>
            <person name="Hauser L."/>
            <person name="Kyrpides N."/>
            <person name="Mikhailova N."/>
            <person name="Kerfeld C."/>
            <person name="Cannon G."/>
            <person name="Heinhort S."/>
        </authorList>
    </citation>
    <scope>NUCLEOTIDE SEQUENCE [LARGE SCALE GENOMIC DNA]</scope>
    <source>
        <strain evidence="4">ATCC 23641 / c2</strain>
    </source>
</reference>
<feature type="compositionally biased region" description="Gly residues" evidence="1">
    <location>
        <begin position="115"/>
        <end position="127"/>
    </location>
</feature>
<dbReference type="Pfam" id="PF13018">
    <property type="entry name" value="ESPR"/>
    <property type="match status" value="1"/>
</dbReference>
<dbReference type="OrthoDB" id="5801525at2"/>
<feature type="domain" description="Autotransporter" evidence="2">
    <location>
        <begin position="1425"/>
        <end position="1694"/>
    </location>
</feature>
<dbReference type="eggNOG" id="COG3210">
    <property type="taxonomic scope" value="Bacteria"/>
</dbReference>
<organism evidence="3 4">
    <name type="scientific">Halothiobacillus neapolitanus (strain ATCC 23641 / DSM 15147 / CIP 104769 / NCIMB 8539 / c2)</name>
    <name type="common">Thiobacillus neapolitanus</name>
    <dbReference type="NCBI Taxonomy" id="555778"/>
    <lineage>
        <taxon>Bacteria</taxon>
        <taxon>Pseudomonadati</taxon>
        <taxon>Pseudomonadota</taxon>
        <taxon>Gammaproteobacteria</taxon>
        <taxon>Chromatiales</taxon>
        <taxon>Halothiobacillaceae</taxon>
        <taxon>Halothiobacillus</taxon>
    </lineage>
</organism>
<accession>D0KW29</accession>
<dbReference type="SMART" id="SM00869">
    <property type="entry name" value="Autotransporter"/>
    <property type="match status" value="1"/>
</dbReference>
<dbReference type="SUPFAM" id="SSF51126">
    <property type="entry name" value="Pectin lyase-like"/>
    <property type="match status" value="2"/>
</dbReference>
<dbReference type="InterPro" id="IPR005546">
    <property type="entry name" value="Autotransporte_beta"/>
</dbReference>
<evidence type="ECO:0000313" key="3">
    <source>
        <dbReference type="EMBL" id="ACX96932.1"/>
    </source>
</evidence>
<dbReference type="eggNOG" id="COG4625">
    <property type="taxonomic scope" value="Bacteria"/>
</dbReference>
<sequence>MNRIYRLVRHRTTGKIRVVSELARGAGKSGRSRVDNPASSHVSTRVTTSVFQGMLLLGALLLSVNALAATGTAGGDGGSPQDASLLGAQGTGSNSPTNDGGYGGCATCGQTNGTAGSGGSGSGGGAGTTTPTAGGSGNTGGGSGGGGLYGGAGGGGGSLETQGVGGGGGGGIAGSSYSGGGGGGGGGVGTSWTAGGSATTISGSYTGGKGGNGGSGGGGTLFVGHGYSGGGGGGGAGFYVDSGNNATFSGTLTGGAGGNAYFNPNDNSYGGGGGGGAGLVIGDTNTTVLAAGGAVNGGTGGGGNKAGNGGAGIVLGTGNTLTIDQNASVSGGTGGTGAFAGQGGVGIIATGSSLIDVKGSVSGGLSGSGSGASGDPADAIDLSGGGNTVQLDTTAQVTGKIVSSSGTTNGGDTLLLTGGGGTIGADQLVGFGTYAANSGSWTLTGTGDASQNWALSGGATGLIGTTQSLVGNIDMGSGSYVSFLNNPSGTYGGVLSGAGDVSINGGSVAFAGQNTYSGATVLSNGATLALTGNGVLGNNTYVSMGGGSVLDLSASNLAQNSDTQNLDDLAGDAGSVVHLGSGRINITGAGGQVFNGMIDGTGAALFTVSGGQWGLGGTVTTGLPFVIQGGAQVNIYGDGTITNGVIVNGMLSLGNTNQGFTTRFLQGSGMVALSDKSLTLTDGGDSTFYGQVTGGAGSTLHLTGGTQIFTRDVGFQFFSGKTLIDPGANLLLNLAATMPKSDVTVNGTLTVAGPGPSTAEVRTLNGDGVVNITGSRALQIDDQGGVFSGAITNATNTTGNLVIASSAAQTLSGVNTYNGTTTLRGASTLTLSGAGSIADSANVIINTLSLLDLSGTTAGTTIQQVQGSGNIQLGDQTLTLSNPNANDMSFDGQILGAFGGLHLQNGKLTLSLPGTYHGDTVIDPTATLALSGQGSLANSTVVVNGTLDGTATNLVNPSNNNYVVVGGLSGDGVVNLTQPNSLQINNAQDSVFSGQLNFGSGTPGMLGFLVMQGGTQTFDSAISLPIAALIQQNATLKFGSNGSLSLPAQGGLYNDGTLDFSASSATQTTGTIGGLGAMILGSGGLSLTGDNSEYTGVISGSGGINLTTGTLVFDGANTYSGNTVVATGASLLLNNQGSLANSQVKNDGVVDLSAATINPTVAGISGSGALKLGSNTLHLANAQGVFDGALSGSGTLSMDGGSWIYNTTAAQASGFTGATNITGGQMMVGDEQHSSAFLPGDVAVQSGATLRGHGTIGGNVQNDGTVFPGGSVGILTVNGNYTQGANGVMTAQVLPSTNPVAGVDYDQLHVLGQATLDGALDVVVDSGQYTVGTQYDLIKADGGVSGQFAQVAYNPAFAAYITPTVQYSANTASLRLLPTAAPTPTPTPTQAPTPGLAYTTANAAVAQPWITQHSLLSVGDTLADAPTHGRHVWLRALKGQGGANAASVDQNGVVLGASKAVSDDWSAGVAFAQTRTQTQTSYQSVQGGGLGLYALSEFNQGPWRIDASVGGGRLTQDSTRHLDPTGLVASGDTHGWYGSAAVTAKYRHQINQKGFIEPYAGAAYLYSHIQAFEESGAGLLNLSYASRGSSLGRFSTGVKAGVDFGNAGGMQIRPWVLAGVNAYAGDTQSTQNLSLGVLDQTLTARSASHTALATGAGVTFESPRHQWRTTLAYEGEHSHDSHFNSVQLKVSYRW</sequence>
<dbReference type="KEGG" id="hna:Hneap_2115"/>
<proteinExistence type="predicted"/>
<feature type="region of interest" description="Disordered" evidence="1">
    <location>
        <begin position="365"/>
        <end position="385"/>
    </location>
</feature>
<dbReference type="RefSeq" id="WP_012824964.1">
    <property type="nucleotide sequence ID" value="NC_013422.1"/>
</dbReference>
<dbReference type="InterPro" id="IPR024973">
    <property type="entry name" value="ESPR"/>
</dbReference>
<dbReference type="STRING" id="555778.Hneap_2115"/>
<dbReference type="HOGENOM" id="CLU_004715_0_0_6"/>
<evidence type="ECO:0000313" key="4">
    <source>
        <dbReference type="Proteomes" id="UP000009102"/>
    </source>
</evidence>
<dbReference type="EMBL" id="CP001801">
    <property type="protein sequence ID" value="ACX96932.1"/>
    <property type="molecule type" value="Genomic_DNA"/>
</dbReference>
<dbReference type="SUPFAM" id="SSF103515">
    <property type="entry name" value="Autotransporter"/>
    <property type="match status" value="1"/>
</dbReference>
<keyword evidence="4" id="KW-1185">Reference proteome</keyword>
<protein>
    <submittedName>
        <fullName evidence="3">Outer membrane autotransporter barrel domain protein</fullName>
    </submittedName>
</protein>
<dbReference type="InterPro" id="IPR036709">
    <property type="entry name" value="Autotransporte_beta_dom_sf"/>
</dbReference>